<proteinExistence type="predicted"/>
<protein>
    <submittedName>
        <fullName evidence="1">Uncharacterized protein</fullName>
    </submittedName>
</protein>
<accession>A0ABN9DS07</accession>
<evidence type="ECO:0000313" key="2">
    <source>
        <dbReference type="Proteomes" id="UP001162483"/>
    </source>
</evidence>
<name>A0ABN9DS07_9NEOB</name>
<comment type="caution">
    <text evidence="1">The sequence shown here is derived from an EMBL/GenBank/DDBJ whole genome shotgun (WGS) entry which is preliminary data.</text>
</comment>
<keyword evidence="2" id="KW-1185">Reference proteome</keyword>
<reference evidence="1" key="1">
    <citation type="submission" date="2023-05" db="EMBL/GenBank/DDBJ databases">
        <authorList>
            <person name="Stuckert A."/>
        </authorList>
    </citation>
    <scope>NUCLEOTIDE SEQUENCE</scope>
</reference>
<dbReference type="Proteomes" id="UP001162483">
    <property type="component" value="Unassembled WGS sequence"/>
</dbReference>
<dbReference type="EMBL" id="CATNWA010014678">
    <property type="protein sequence ID" value="CAI9574620.1"/>
    <property type="molecule type" value="Genomic_DNA"/>
</dbReference>
<sequence>MGLKLFSWLWLEEQGSLMWMKLNCCRQQWPGPGRDSVIEAVSCRADKRRV</sequence>
<evidence type="ECO:0000313" key="1">
    <source>
        <dbReference type="EMBL" id="CAI9574620.1"/>
    </source>
</evidence>
<organism evidence="1 2">
    <name type="scientific">Staurois parvus</name>
    <dbReference type="NCBI Taxonomy" id="386267"/>
    <lineage>
        <taxon>Eukaryota</taxon>
        <taxon>Metazoa</taxon>
        <taxon>Chordata</taxon>
        <taxon>Craniata</taxon>
        <taxon>Vertebrata</taxon>
        <taxon>Euteleostomi</taxon>
        <taxon>Amphibia</taxon>
        <taxon>Batrachia</taxon>
        <taxon>Anura</taxon>
        <taxon>Neobatrachia</taxon>
        <taxon>Ranoidea</taxon>
        <taxon>Ranidae</taxon>
        <taxon>Staurois</taxon>
    </lineage>
</organism>
<gene>
    <name evidence="1" type="ORF">SPARVUS_LOCUS8010380</name>
</gene>